<dbReference type="Proteomes" id="UP000069272">
    <property type="component" value="Chromosome X"/>
</dbReference>
<evidence type="ECO:0000313" key="1">
    <source>
        <dbReference type="EnsemblMetazoa" id="AALB014885-PA"/>
    </source>
</evidence>
<dbReference type="EnsemblMetazoa" id="AALB014885-RA">
    <property type="protein sequence ID" value="AALB014885-PA"/>
    <property type="gene ID" value="AALB014885"/>
</dbReference>
<dbReference type="VEuPathDB" id="VectorBase:AALB014885"/>
<accession>A0A182FZ65</accession>
<evidence type="ECO:0000313" key="2">
    <source>
        <dbReference type="Proteomes" id="UP000069272"/>
    </source>
</evidence>
<dbReference type="AlphaFoldDB" id="A0A182FZ65"/>
<organism evidence="1 2">
    <name type="scientific">Anopheles albimanus</name>
    <name type="common">New world malaria mosquito</name>
    <dbReference type="NCBI Taxonomy" id="7167"/>
    <lineage>
        <taxon>Eukaryota</taxon>
        <taxon>Metazoa</taxon>
        <taxon>Ecdysozoa</taxon>
        <taxon>Arthropoda</taxon>
        <taxon>Hexapoda</taxon>
        <taxon>Insecta</taxon>
        <taxon>Pterygota</taxon>
        <taxon>Neoptera</taxon>
        <taxon>Endopterygota</taxon>
        <taxon>Diptera</taxon>
        <taxon>Nematocera</taxon>
        <taxon>Culicoidea</taxon>
        <taxon>Culicidae</taxon>
        <taxon>Anophelinae</taxon>
        <taxon>Anopheles</taxon>
    </lineage>
</organism>
<reference evidence="1" key="2">
    <citation type="submission" date="2022-08" db="UniProtKB">
        <authorList>
            <consortium name="EnsemblMetazoa"/>
        </authorList>
    </citation>
    <scope>IDENTIFICATION</scope>
    <source>
        <strain evidence="1">STECLA/ALBI9_A</strain>
    </source>
</reference>
<name>A0A182FZ65_ANOAL</name>
<protein>
    <submittedName>
        <fullName evidence="1">Uncharacterized protein</fullName>
    </submittedName>
</protein>
<proteinExistence type="predicted"/>
<reference evidence="1 2" key="1">
    <citation type="journal article" date="2017" name="G3 (Bethesda)">
        <title>The Physical Genome Mapping of Anopheles albimanus Corrected Scaffold Misassemblies and Identified Interarm Rearrangements in Genus Anopheles.</title>
        <authorList>
            <person name="Artemov G.N."/>
            <person name="Peery A.N."/>
            <person name="Jiang X."/>
            <person name="Tu Z."/>
            <person name="Stegniy V.N."/>
            <person name="Sharakhova M.V."/>
            <person name="Sharakhov I.V."/>
        </authorList>
    </citation>
    <scope>NUCLEOTIDE SEQUENCE [LARGE SCALE GENOMIC DNA]</scope>
    <source>
        <strain evidence="1 2">ALBI9_A</strain>
    </source>
</reference>
<sequence length="45" mass="5446">MWRAPLVPRVLTVQRGGIDRSIGWCRRPARQRENPEFRPLNYYFS</sequence>
<keyword evidence="2" id="KW-1185">Reference proteome</keyword>